<accession>A0A4C1Y529</accession>
<sequence length="135" mass="14705">MTHKGRARCRGLASDGAGWTRGASPHSKVRGRGRDPRPPTLRPSAFICGRSAHTTVKQIHIDMRRTAERGSGPPLIPNGTARVTPTASAANRVQGQDFRCRSFYGSLNNKTARRLNGELGGWRCSSLRTRQIGTL</sequence>
<feature type="region of interest" description="Disordered" evidence="1">
    <location>
        <begin position="1"/>
        <end position="45"/>
    </location>
</feature>
<gene>
    <name evidence="2" type="ORF">EVAR_83250_1</name>
</gene>
<dbReference type="AlphaFoldDB" id="A0A4C1Y529"/>
<evidence type="ECO:0000313" key="3">
    <source>
        <dbReference type="Proteomes" id="UP000299102"/>
    </source>
</evidence>
<dbReference type="EMBL" id="BGZK01001056">
    <property type="protein sequence ID" value="GBP69932.1"/>
    <property type="molecule type" value="Genomic_DNA"/>
</dbReference>
<dbReference type="Proteomes" id="UP000299102">
    <property type="component" value="Unassembled WGS sequence"/>
</dbReference>
<evidence type="ECO:0000256" key="1">
    <source>
        <dbReference type="SAM" id="MobiDB-lite"/>
    </source>
</evidence>
<protein>
    <submittedName>
        <fullName evidence="2">Uncharacterized protein</fullName>
    </submittedName>
</protein>
<proteinExistence type="predicted"/>
<keyword evidence="3" id="KW-1185">Reference proteome</keyword>
<reference evidence="2 3" key="1">
    <citation type="journal article" date="2019" name="Commun. Biol.">
        <title>The bagworm genome reveals a unique fibroin gene that provides high tensile strength.</title>
        <authorList>
            <person name="Kono N."/>
            <person name="Nakamura H."/>
            <person name="Ohtoshi R."/>
            <person name="Tomita M."/>
            <person name="Numata K."/>
            <person name="Arakawa K."/>
        </authorList>
    </citation>
    <scope>NUCLEOTIDE SEQUENCE [LARGE SCALE GENOMIC DNA]</scope>
</reference>
<name>A0A4C1Y529_EUMVA</name>
<feature type="region of interest" description="Disordered" evidence="1">
    <location>
        <begin position="65"/>
        <end position="90"/>
    </location>
</feature>
<comment type="caution">
    <text evidence="2">The sequence shown here is derived from an EMBL/GenBank/DDBJ whole genome shotgun (WGS) entry which is preliminary data.</text>
</comment>
<evidence type="ECO:0000313" key="2">
    <source>
        <dbReference type="EMBL" id="GBP69932.1"/>
    </source>
</evidence>
<organism evidence="2 3">
    <name type="scientific">Eumeta variegata</name>
    <name type="common">Bagworm moth</name>
    <name type="synonym">Eumeta japonica</name>
    <dbReference type="NCBI Taxonomy" id="151549"/>
    <lineage>
        <taxon>Eukaryota</taxon>
        <taxon>Metazoa</taxon>
        <taxon>Ecdysozoa</taxon>
        <taxon>Arthropoda</taxon>
        <taxon>Hexapoda</taxon>
        <taxon>Insecta</taxon>
        <taxon>Pterygota</taxon>
        <taxon>Neoptera</taxon>
        <taxon>Endopterygota</taxon>
        <taxon>Lepidoptera</taxon>
        <taxon>Glossata</taxon>
        <taxon>Ditrysia</taxon>
        <taxon>Tineoidea</taxon>
        <taxon>Psychidae</taxon>
        <taxon>Oiketicinae</taxon>
        <taxon>Eumeta</taxon>
    </lineage>
</organism>
<feature type="compositionally biased region" description="Polar residues" evidence="1">
    <location>
        <begin position="81"/>
        <end position="90"/>
    </location>
</feature>